<proteinExistence type="predicted"/>
<feature type="region of interest" description="Disordered" evidence="2">
    <location>
        <begin position="158"/>
        <end position="218"/>
    </location>
</feature>
<dbReference type="CDD" id="cd00303">
    <property type="entry name" value="retropepsin_like"/>
    <property type="match status" value="1"/>
</dbReference>
<reference evidence="5 6" key="1">
    <citation type="submission" date="2018-04" db="EMBL/GenBank/DDBJ databases">
        <authorList>
            <person name="Vogel A."/>
        </authorList>
    </citation>
    <scope>NUCLEOTIDE SEQUENCE [LARGE SCALE GENOMIC DNA]</scope>
</reference>
<evidence type="ECO:0000313" key="5">
    <source>
        <dbReference type="EMBL" id="VFQ72570.1"/>
    </source>
</evidence>
<dbReference type="InterPro" id="IPR041577">
    <property type="entry name" value="RT_RNaseH_2"/>
</dbReference>
<dbReference type="SUPFAM" id="SSF53098">
    <property type="entry name" value="Ribonuclease H-like"/>
    <property type="match status" value="2"/>
</dbReference>
<dbReference type="Pfam" id="PF13650">
    <property type="entry name" value="Asp_protease_2"/>
    <property type="match status" value="1"/>
</dbReference>
<name>A0A484L8C8_9ASTE</name>
<dbReference type="CDD" id="cd09279">
    <property type="entry name" value="RNase_HI_like"/>
    <property type="match status" value="1"/>
</dbReference>
<dbReference type="InterPro" id="IPR021109">
    <property type="entry name" value="Peptidase_aspartic_dom_sf"/>
</dbReference>
<feature type="domain" description="Reverse transcriptase/retrotransposon-derived protein RNase H-like" evidence="4">
    <location>
        <begin position="780"/>
        <end position="877"/>
    </location>
</feature>
<feature type="coiled-coil region" evidence="1">
    <location>
        <begin position="1335"/>
        <end position="1362"/>
    </location>
</feature>
<dbReference type="PANTHER" id="PTHR48475">
    <property type="entry name" value="RIBONUCLEASE H"/>
    <property type="match status" value="1"/>
</dbReference>
<dbReference type="SUPFAM" id="SSF50630">
    <property type="entry name" value="Acid proteases"/>
    <property type="match status" value="1"/>
</dbReference>
<dbReference type="GO" id="GO:0003676">
    <property type="term" value="F:nucleic acid binding"/>
    <property type="evidence" value="ECO:0007669"/>
    <property type="project" value="InterPro"/>
</dbReference>
<dbReference type="EMBL" id="OOIL02001115">
    <property type="protein sequence ID" value="VFQ72570.1"/>
    <property type="molecule type" value="Genomic_DNA"/>
</dbReference>
<accession>A0A484L8C8</accession>
<dbReference type="Gene3D" id="3.10.10.10">
    <property type="entry name" value="HIV Type 1 Reverse Transcriptase, subunit A, domain 1"/>
    <property type="match status" value="1"/>
</dbReference>
<dbReference type="InterPro" id="IPR036397">
    <property type="entry name" value="RNaseH_sf"/>
</dbReference>
<dbReference type="Gene3D" id="2.40.70.10">
    <property type="entry name" value="Acid Proteases"/>
    <property type="match status" value="1"/>
</dbReference>
<organism evidence="5 6">
    <name type="scientific">Cuscuta campestris</name>
    <dbReference type="NCBI Taxonomy" id="132261"/>
    <lineage>
        <taxon>Eukaryota</taxon>
        <taxon>Viridiplantae</taxon>
        <taxon>Streptophyta</taxon>
        <taxon>Embryophyta</taxon>
        <taxon>Tracheophyta</taxon>
        <taxon>Spermatophyta</taxon>
        <taxon>Magnoliopsida</taxon>
        <taxon>eudicotyledons</taxon>
        <taxon>Gunneridae</taxon>
        <taxon>Pentapetalae</taxon>
        <taxon>asterids</taxon>
        <taxon>lamiids</taxon>
        <taxon>Solanales</taxon>
        <taxon>Convolvulaceae</taxon>
        <taxon>Cuscuteae</taxon>
        <taxon>Cuscuta</taxon>
        <taxon>Cuscuta subgen. Grammica</taxon>
        <taxon>Cuscuta sect. Cleistogrammica</taxon>
    </lineage>
</organism>
<dbReference type="GO" id="GO:0004523">
    <property type="term" value="F:RNA-DNA hybrid ribonuclease activity"/>
    <property type="evidence" value="ECO:0007669"/>
    <property type="project" value="InterPro"/>
</dbReference>
<dbReference type="InterPro" id="IPR043502">
    <property type="entry name" value="DNA/RNA_pol_sf"/>
</dbReference>
<dbReference type="Gene3D" id="3.30.420.10">
    <property type="entry name" value="Ribonuclease H-like superfamily/Ribonuclease H"/>
    <property type="match status" value="2"/>
</dbReference>
<evidence type="ECO:0000313" key="6">
    <source>
        <dbReference type="Proteomes" id="UP000595140"/>
    </source>
</evidence>
<keyword evidence="1" id="KW-0175">Coiled coil</keyword>
<dbReference type="PANTHER" id="PTHR48475:SF2">
    <property type="entry name" value="RIBONUCLEASE H"/>
    <property type="match status" value="1"/>
</dbReference>
<evidence type="ECO:0000256" key="2">
    <source>
        <dbReference type="SAM" id="MobiDB-lite"/>
    </source>
</evidence>
<evidence type="ECO:0000259" key="3">
    <source>
        <dbReference type="Pfam" id="PF13456"/>
    </source>
</evidence>
<evidence type="ECO:0000256" key="1">
    <source>
        <dbReference type="SAM" id="Coils"/>
    </source>
</evidence>
<feature type="region of interest" description="Disordered" evidence="2">
    <location>
        <begin position="392"/>
        <end position="430"/>
    </location>
</feature>
<dbReference type="Pfam" id="PF13456">
    <property type="entry name" value="RVT_3"/>
    <property type="match status" value="1"/>
</dbReference>
<dbReference type="InterPro" id="IPR012337">
    <property type="entry name" value="RNaseH-like_sf"/>
</dbReference>
<sequence length="1440" mass="161867">MSSSNYNAVSSQAASESTPAIPLMMSSMGTTFAPITTVGSIGMIPIMSTPTPTPTTTMFPGSITTPGGAFTPYPSAWAQFTADPANAQALQGYQQVMAMMQQAGGFMPFAYPGMTPPIMPPPVSTPLTFVPRMVPIRPMNLTGTMNEAAPSNVHEIDEAGQEAARRRKGKAIAKPSKTRDSAFKRPGDKEDGPRNESETIHQDEEEAESQPRVSAYTRLSYDEDDLDKIGSVARKLRALEEMVEEKAGAKKHTLAKSPFSAWVHAQRLRRKIKLDVEKFTGKEDPNVHLDTFHNAAQMAGCTDAEEFLLFFSSLRGRPLEWFNGHPHGRIGSFEKLAEVFRKKRPPSSYQEAYNTAWEYADAEVLNKSKRELEEGYTKAVLKEMALKGELGEGYATGNKKDPKANTWTRHQGKDQGRRKSGKDNNNPDKEFIEMIVGGPEGGDTASQRKNWARSLHVAVVSLETQGKHARREPITFTDRDLPRTGGDHNDPLVITMDINGADVARVLVDTGSSVNVLYLDAFKKLKLDRSMLRPLQTPLSGFTGASIEAEGQITLPVTLGSGNRTVTKQMRFVLVDIKCVHNAILGRPGINQVRAIISMAHLCMKFYTPSGIGEERGDQKNAGSCYLEAVKKMTRQFEQIELVSQQVDKSEEKARIKPDANTEEIQIDASKPERKVKIGADLQEELRTEIVQVLTRYKSLFAWSVADMPGIDRSVICHRLSVFEGSRPVRQKKRFLASDRRDFVKKEVKDLLVVGHIREVNYPEWLANVVLAPKANTFEWDDECARAFEELKTYLTSDIVLSKPETKETLYLYLGVTQMAVSLVLMRDDGVQRPIYYVSKALNGVESRYTPTEKAGYTLFITAKKLTSYFQAHPIVVLTDLPLGTVMRDSTSLGRMIKWAMMLTQFNIEYRPRMAIKGQTVADFLVEMTGHQEEEPARTITEPWWSMSVDGAAGPKGYGGGVVFITPEGFKVYHALIFNFKLTNNEAEYEALIGSLRLAKTLQITCLRIKSDSSLVVGNINGNMEAKGEKMQKYRDLARALLKDMTEYVMEQIPRGENTDADLLSKLTQAAPEHVSKLARIETLKKASIEGLSLSLIEEDEQPNLGLVEPDDIWMDDLVKYYMTGQFPENEDRVRKVKLRALRFQMLDGRLYKRAFGGPLLRCLTRAEAERVIAEVHEGVCATHQIGARLARCSTSFREGLQPTTIQFPMLFHSQGLGWTSLGPSLKLKGEKRFTKYLEDFGITHNKASVAYQQGNGQVENANRTIVDGIKKRLGEAGTNWLEELPHIIWAYRVTSRRATWETPFVLTYGCEARLPIEAKIMTFREKIYKEKGNEENHLAELNLLEERRMVAEAKMMEYQQAAKAYHDNKVGPRYFQVGYEVLRRREASKLGDGGKLAKKWEGPYRVTAILRPGTYKLETMEGRELERCWNSHHLRKFYR</sequence>
<dbReference type="Pfam" id="PF17919">
    <property type="entry name" value="RT_RNaseH_2"/>
    <property type="match status" value="1"/>
</dbReference>
<evidence type="ECO:0000259" key="4">
    <source>
        <dbReference type="Pfam" id="PF17919"/>
    </source>
</evidence>
<dbReference type="InterPro" id="IPR002156">
    <property type="entry name" value="RNaseH_domain"/>
</dbReference>
<feature type="compositionally biased region" description="Basic and acidic residues" evidence="2">
    <location>
        <begin position="177"/>
        <end position="202"/>
    </location>
</feature>
<dbReference type="SUPFAM" id="SSF56672">
    <property type="entry name" value="DNA/RNA polymerases"/>
    <property type="match status" value="1"/>
</dbReference>
<keyword evidence="6" id="KW-1185">Reference proteome</keyword>
<gene>
    <name evidence="5" type="ORF">CCAM_LOCUS14346</name>
</gene>
<feature type="domain" description="RNase H type-1" evidence="3">
    <location>
        <begin position="959"/>
        <end position="1066"/>
    </location>
</feature>
<feature type="compositionally biased region" description="Basic and acidic residues" evidence="2">
    <location>
        <begin position="411"/>
        <end position="430"/>
    </location>
</feature>
<protein>
    <submittedName>
        <fullName evidence="5">Uncharacterized protein</fullName>
    </submittedName>
</protein>
<dbReference type="OrthoDB" id="1432907at2759"/>
<dbReference type="Proteomes" id="UP000595140">
    <property type="component" value="Unassembled WGS sequence"/>
</dbReference>